<evidence type="ECO:0000256" key="2">
    <source>
        <dbReference type="SAM" id="MobiDB-lite"/>
    </source>
</evidence>
<accession>A0A8B8MMT8</accession>
<dbReference type="GeneID" id="113874531"/>
<dbReference type="AlphaFoldDB" id="A0A8B8MMT8"/>
<dbReference type="PROSITE" id="PS00028">
    <property type="entry name" value="ZINC_FINGER_C2H2_1"/>
    <property type="match status" value="1"/>
</dbReference>
<dbReference type="InterPro" id="IPR013087">
    <property type="entry name" value="Znf_C2H2_type"/>
</dbReference>
<sequence length="318" mass="36355">MGFDEQNKPHEESHEASQKSVATASECEFCVQNCNSDTTSTDHKISHLQAQGKNLVTELNPMSKDKFMCFICKKDFPSRKSLCGHMRTHPDRNWRGVHPPIPSLPAHSHDSSSNLTMEKNENHYYSNAIATPKKEEPVDLLKHLRMLPGWQFGKRRKKRVYRKEEITAAQILVDISHDTWPHGVHLKSVLQMGHFGNNMKGASNDMNTRDEAGTGGVKDLVRDFGEMKMSKENNNENRRKLTVKLKNPYSRVKDEAGDGYKCDICCRYYPTILDFVEDRLSHAKERNLKRKSSDGAREADQSSKKVHGFDLKELPEDT</sequence>
<dbReference type="PROSITE" id="PS50157">
    <property type="entry name" value="ZINC_FINGER_C2H2_2"/>
    <property type="match status" value="1"/>
</dbReference>
<keyword evidence="1" id="KW-0862">Zinc</keyword>
<dbReference type="Gene3D" id="3.30.160.60">
    <property type="entry name" value="Classic Zinc Finger"/>
    <property type="match status" value="1"/>
</dbReference>
<keyword evidence="4" id="KW-1185">Reference proteome</keyword>
<evidence type="ECO:0000259" key="3">
    <source>
        <dbReference type="PROSITE" id="PS50157"/>
    </source>
</evidence>
<dbReference type="KEGG" id="aprc:113874531"/>
<keyword evidence="1" id="KW-0479">Metal-binding</keyword>
<gene>
    <name evidence="5" type="primary">LOC113874531</name>
</gene>
<feature type="region of interest" description="Disordered" evidence="2">
    <location>
        <begin position="285"/>
        <end position="318"/>
    </location>
</feature>
<dbReference type="Proteomes" id="UP000694853">
    <property type="component" value="Unplaced"/>
</dbReference>
<dbReference type="SUPFAM" id="SSF57667">
    <property type="entry name" value="beta-beta-alpha zinc fingers"/>
    <property type="match status" value="1"/>
</dbReference>
<dbReference type="RefSeq" id="XP_027368554.1">
    <property type="nucleotide sequence ID" value="XM_027512753.1"/>
</dbReference>
<keyword evidence="1" id="KW-0863">Zinc-finger</keyword>
<evidence type="ECO:0000256" key="1">
    <source>
        <dbReference type="PROSITE-ProRule" id="PRU00042"/>
    </source>
</evidence>
<dbReference type="PANTHER" id="PTHR47591:SF13">
    <property type="entry name" value="OS02G0293900 PROTEIN"/>
    <property type="match status" value="1"/>
</dbReference>
<protein>
    <submittedName>
        <fullName evidence="5">Uncharacterized protein LOC113874531</fullName>
    </submittedName>
</protein>
<evidence type="ECO:0000313" key="5">
    <source>
        <dbReference type="RefSeq" id="XP_027368554.1"/>
    </source>
</evidence>
<reference evidence="5" key="2">
    <citation type="submission" date="2025-08" db="UniProtKB">
        <authorList>
            <consortium name="RefSeq"/>
        </authorList>
    </citation>
    <scope>IDENTIFICATION</scope>
    <source>
        <tissue evidence="5">Young leaves</tissue>
    </source>
</reference>
<dbReference type="SMART" id="SM00355">
    <property type="entry name" value="ZnF_C2H2"/>
    <property type="match status" value="3"/>
</dbReference>
<dbReference type="PANTHER" id="PTHR47591">
    <property type="entry name" value="ZINC FINGER PROTEIN ZAT2-RELATED"/>
    <property type="match status" value="1"/>
</dbReference>
<dbReference type="OrthoDB" id="6077919at2759"/>
<evidence type="ECO:0000313" key="4">
    <source>
        <dbReference type="Proteomes" id="UP000694853"/>
    </source>
</evidence>
<reference evidence="4" key="1">
    <citation type="journal article" date="2019" name="Toxins">
        <title>Detection of Abrin-Like and Prepropulchellin-Like Toxin Genes and Transcripts Using Whole Genome Sequencing and Full-Length Transcript Sequencing of Abrus precatorius.</title>
        <authorList>
            <person name="Hovde B.T."/>
            <person name="Daligault H.E."/>
            <person name="Hanschen E.R."/>
            <person name="Kunde Y.A."/>
            <person name="Johnson M.B."/>
            <person name="Starkenburg S.R."/>
            <person name="Johnson S.L."/>
        </authorList>
    </citation>
    <scope>NUCLEOTIDE SEQUENCE [LARGE SCALE GENOMIC DNA]</scope>
</reference>
<organism evidence="4 5">
    <name type="scientific">Abrus precatorius</name>
    <name type="common">Indian licorice</name>
    <name type="synonym">Glycine abrus</name>
    <dbReference type="NCBI Taxonomy" id="3816"/>
    <lineage>
        <taxon>Eukaryota</taxon>
        <taxon>Viridiplantae</taxon>
        <taxon>Streptophyta</taxon>
        <taxon>Embryophyta</taxon>
        <taxon>Tracheophyta</taxon>
        <taxon>Spermatophyta</taxon>
        <taxon>Magnoliopsida</taxon>
        <taxon>eudicotyledons</taxon>
        <taxon>Gunneridae</taxon>
        <taxon>Pentapetalae</taxon>
        <taxon>rosids</taxon>
        <taxon>fabids</taxon>
        <taxon>Fabales</taxon>
        <taxon>Fabaceae</taxon>
        <taxon>Papilionoideae</taxon>
        <taxon>50 kb inversion clade</taxon>
        <taxon>NPAAA clade</taxon>
        <taxon>indigoferoid/millettioid clade</taxon>
        <taxon>Abreae</taxon>
        <taxon>Abrus</taxon>
    </lineage>
</organism>
<name>A0A8B8MMT8_ABRPR</name>
<feature type="domain" description="C2H2-type" evidence="3">
    <location>
        <begin position="67"/>
        <end position="94"/>
    </location>
</feature>
<dbReference type="InterPro" id="IPR036236">
    <property type="entry name" value="Znf_C2H2_sf"/>
</dbReference>
<dbReference type="GO" id="GO:0008270">
    <property type="term" value="F:zinc ion binding"/>
    <property type="evidence" value="ECO:0007669"/>
    <property type="project" value="UniProtKB-KW"/>
</dbReference>
<proteinExistence type="predicted"/>